<dbReference type="Gene3D" id="3.60.21.10">
    <property type="match status" value="1"/>
</dbReference>
<dbReference type="Proteomes" id="UP000254304">
    <property type="component" value="Unassembled WGS sequence"/>
</dbReference>
<gene>
    <name evidence="2" type="ORF">NCTC12157_00160</name>
</gene>
<accession>A0A377N6E6</accession>
<feature type="domain" description="Calcineurin-like phosphoesterase" evidence="1">
    <location>
        <begin position="5"/>
        <end position="66"/>
    </location>
</feature>
<evidence type="ECO:0000313" key="3">
    <source>
        <dbReference type="Proteomes" id="UP000254304"/>
    </source>
</evidence>
<dbReference type="InterPro" id="IPR050126">
    <property type="entry name" value="Ap4A_hydrolase"/>
</dbReference>
<dbReference type="AlphaFoldDB" id="A0A377N6E6"/>
<organism evidence="2 3">
    <name type="scientific">Ewingella americana</name>
    <dbReference type="NCBI Taxonomy" id="41202"/>
    <lineage>
        <taxon>Bacteria</taxon>
        <taxon>Pseudomonadati</taxon>
        <taxon>Pseudomonadota</taxon>
        <taxon>Gammaproteobacteria</taxon>
        <taxon>Enterobacterales</taxon>
        <taxon>Yersiniaceae</taxon>
        <taxon>Ewingella</taxon>
    </lineage>
</organism>
<dbReference type="EMBL" id="UGGO01000001">
    <property type="protein sequence ID" value="STQ42505.1"/>
    <property type="molecule type" value="Genomic_DNA"/>
</dbReference>
<dbReference type="CDD" id="cd00838">
    <property type="entry name" value="MPP_superfamily"/>
    <property type="match status" value="1"/>
</dbReference>
<reference evidence="2 3" key="1">
    <citation type="submission" date="2018-06" db="EMBL/GenBank/DDBJ databases">
        <authorList>
            <consortium name="Pathogen Informatics"/>
            <person name="Doyle S."/>
        </authorList>
    </citation>
    <scope>NUCLEOTIDE SEQUENCE [LARGE SCALE GENOMIC DNA]</scope>
    <source>
        <strain evidence="2 3">NCTC12157</strain>
    </source>
</reference>
<dbReference type="InterPro" id="IPR029052">
    <property type="entry name" value="Metallo-depent_PP-like"/>
</dbReference>
<dbReference type="GO" id="GO:0016791">
    <property type="term" value="F:phosphatase activity"/>
    <property type="evidence" value="ECO:0007669"/>
    <property type="project" value="TreeGrafter"/>
</dbReference>
<dbReference type="Pfam" id="PF00149">
    <property type="entry name" value="Metallophos"/>
    <property type="match status" value="1"/>
</dbReference>
<proteinExistence type="predicted"/>
<dbReference type="InterPro" id="IPR004843">
    <property type="entry name" value="Calcineurin-like_PHP"/>
</dbReference>
<dbReference type="SUPFAM" id="SSF56300">
    <property type="entry name" value="Metallo-dependent phosphatases"/>
    <property type="match status" value="1"/>
</dbReference>
<sequence length="74" mass="8516">MIRQIAVFSDVHANLPALKAVLEDIDARQITEIYCLGDLVDFAPWPNEVIELVRQRQIPTVMGNHDDRVAFDRR</sequence>
<name>A0A377N6E6_9GAMM</name>
<protein>
    <submittedName>
        <fullName evidence="2">Calcineurin-like phosphoesterase superfamily domain</fullName>
    </submittedName>
</protein>
<dbReference type="PANTHER" id="PTHR42850">
    <property type="entry name" value="METALLOPHOSPHOESTERASE"/>
    <property type="match status" value="1"/>
</dbReference>
<evidence type="ECO:0000313" key="2">
    <source>
        <dbReference type="EMBL" id="STQ42505.1"/>
    </source>
</evidence>
<dbReference type="GO" id="GO:0005737">
    <property type="term" value="C:cytoplasm"/>
    <property type="evidence" value="ECO:0007669"/>
    <property type="project" value="TreeGrafter"/>
</dbReference>
<dbReference type="PANTHER" id="PTHR42850:SF2">
    <property type="entry name" value="BLL5683 PROTEIN"/>
    <property type="match status" value="1"/>
</dbReference>
<evidence type="ECO:0000259" key="1">
    <source>
        <dbReference type="Pfam" id="PF00149"/>
    </source>
</evidence>